<gene>
    <name evidence="3" type="ORF">GCM10010406_20620</name>
</gene>
<dbReference type="RefSeq" id="WP_344382854.1">
    <property type="nucleotide sequence ID" value="NZ_BAAATA010000009.1"/>
</dbReference>
<organism evidence="3 4">
    <name type="scientific">Streptomyces thermolineatus</name>
    <dbReference type="NCBI Taxonomy" id="44033"/>
    <lineage>
        <taxon>Bacteria</taxon>
        <taxon>Bacillati</taxon>
        <taxon>Actinomycetota</taxon>
        <taxon>Actinomycetes</taxon>
        <taxon>Kitasatosporales</taxon>
        <taxon>Streptomycetaceae</taxon>
        <taxon>Streptomyces</taxon>
    </lineage>
</organism>
<dbReference type="InterPro" id="IPR050491">
    <property type="entry name" value="AmpC-like"/>
</dbReference>
<feature type="region of interest" description="Disordered" evidence="1">
    <location>
        <begin position="339"/>
        <end position="360"/>
    </location>
</feature>
<comment type="caution">
    <text evidence="3">The sequence shown here is derived from an EMBL/GenBank/DDBJ whole genome shotgun (WGS) entry which is preliminary data.</text>
</comment>
<dbReference type="InterPro" id="IPR012338">
    <property type="entry name" value="Beta-lactam/transpept-like"/>
</dbReference>
<dbReference type="Pfam" id="PF00144">
    <property type="entry name" value="Beta-lactamase"/>
    <property type="match status" value="1"/>
</dbReference>
<evidence type="ECO:0000259" key="2">
    <source>
        <dbReference type="Pfam" id="PF00144"/>
    </source>
</evidence>
<dbReference type="Gene3D" id="3.40.710.10">
    <property type="entry name" value="DD-peptidase/beta-lactamase superfamily"/>
    <property type="match status" value="1"/>
</dbReference>
<accession>A0ABN3LKZ9</accession>
<name>A0ABN3LKZ9_9ACTN</name>
<evidence type="ECO:0000313" key="3">
    <source>
        <dbReference type="EMBL" id="GAA2484224.1"/>
    </source>
</evidence>
<feature type="domain" description="Beta-lactamase-related" evidence="2">
    <location>
        <begin position="5"/>
        <end position="310"/>
    </location>
</feature>
<dbReference type="SUPFAM" id="SSF56601">
    <property type="entry name" value="beta-lactamase/transpeptidase-like"/>
    <property type="match status" value="1"/>
</dbReference>
<proteinExistence type="predicted"/>
<dbReference type="EMBL" id="BAAATA010000009">
    <property type="protein sequence ID" value="GAA2484224.1"/>
    <property type="molecule type" value="Genomic_DNA"/>
</dbReference>
<dbReference type="Proteomes" id="UP001501358">
    <property type="component" value="Unassembled WGS sequence"/>
</dbReference>
<dbReference type="PANTHER" id="PTHR46825">
    <property type="entry name" value="D-ALANYL-D-ALANINE-CARBOXYPEPTIDASE/ENDOPEPTIDASE AMPH"/>
    <property type="match status" value="1"/>
</dbReference>
<dbReference type="InterPro" id="IPR001466">
    <property type="entry name" value="Beta-lactam-related"/>
</dbReference>
<dbReference type="PANTHER" id="PTHR46825:SF9">
    <property type="entry name" value="BETA-LACTAMASE-RELATED DOMAIN-CONTAINING PROTEIN"/>
    <property type="match status" value="1"/>
</dbReference>
<protein>
    <recommendedName>
        <fullName evidence="2">Beta-lactamase-related domain-containing protein</fullName>
    </recommendedName>
</protein>
<reference evidence="3 4" key="1">
    <citation type="journal article" date="2019" name="Int. J. Syst. Evol. Microbiol.">
        <title>The Global Catalogue of Microorganisms (GCM) 10K type strain sequencing project: providing services to taxonomists for standard genome sequencing and annotation.</title>
        <authorList>
            <consortium name="The Broad Institute Genomics Platform"/>
            <consortium name="The Broad Institute Genome Sequencing Center for Infectious Disease"/>
            <person name="Wu L."/>
            <person name="Ma J."/>
        </authorList>
    </citation>
    <scope>NUCLEOTIDE SEQUENCE [LARGE SCALE GENOMIC DNA]</scope>
    <source>
        <strain evidence="3 4">JCM 6307</strain>
    </source>
</reference>
<keyword evidence="4" id="KW-1185">Reference proteome</keyword>
<feature type="compositionally biased region" description="Basic and acidic residues" evidence="1">
    <location>
        <begin position="339"/>
        <end position="355"/>
    </location>
</feature>
<evidence type="ECO:0000256" key="1">
    <source>
        <dbReference type="SAM" id="MobiDB-lite"/>
    </source>
</evidence>
<sequence>MNADRQDSPGLSVLVHRPGEEPAVLHTGLANLEHRLAIGPDTTFNTGSVAKQITAHLVLLAARDHLFHLDQRAADLLPRLRISAVTVAELVTHQSGIRDAESLLSLAGFRDLDHYTVDDLRTLAYRQHQRAVPEGRFLYSNTNYLLLAEILETLYDTPLADLARNRVFVPLGMNSTHFKADPRQVIAGAASAYQAADHGWKHTEAPVALPGPGTLWTTADDLHQWLTHLHQMWQIEHRLPGQDVLSYGPSDHQPHLYGPGLYADARPGRAAVFHYGHEQGFSAATHVEAAGLRVVCLSNDAGTAADHVLAVILRDLRERPELDAVDLLRRATFPRRTMRTDRERPRSVGRDHSPHAELGTFTCDQAPGSLRLTRSADTLHLWRRGTGDRLVQIGPTVYTGDGYTLTLTGDTNQVDRFTLDLDRAPGLTYIRQ</sequence>
<evidence type="ECO:0000313" key="4">
    <source>
        <dbReference type="Proteomes" id="UP001501358"/>
    </source>
</evidence>